<keyword evidence="3" id="KW-0520">NAD</keyword>
<dbReference type="SMART" id="SM00839">
    <property type="entry name" value="ELFV_dehydrog"/>
    <property type="match status" value="1"/>
</dbReference>
<dbReference type="InterPro" id="IPR016211">
    <property type="entry name" value="Glu/Phe/Leu/Val/Trp_DH_bac/arc"/>
</dbReference>
<keyword evidence="2 4" id="KW-0560">Oxidoreductase</keyword>
<comment type="caution">
    <text evidence="6">The sequence shown here is derived from an EMBL/GenBank/DDBJ whole genome shotgun (WGS) entry which is preliminary data.</text>
</comment>
<accession>A0ABW5QZG5</accession>
<dbReference type="InterPro" id="IPR036291">
    <property type="entry name" value="NAD(P)-bd_dom_sf"/>
</dbReference>
<dbReference type="Pfam" id="PF00208">
    <property type="entry name" value="ELFV_dehydrog"/>
    <property type="match status" value="2"/>
</dbReference>
<gene>
    <name evidence="6" type="ORF">ACFSW5_16275</name>
</gene>
<dbReference type="PANTHER" id="PTHR42722">
    <property type="entry name" value="LEUCINE DEHYDROGENASE"/>
    <property type="match status" value="1"/>
</dbReference>
<dbReference type="SUPFAM" id="SSF51735">
    <property type="entry name" value="NAD(P)-binding Rossmann-fold domains"/>
    <property type="match status" value="1"/>
</dbReference>
<protein>
    <submittedName>
        <fullName evidence="6">Leu/Phe/Val dehydrogenase</fullName>
    </submittedName>
</protein>
<evidence type="ECO:0000313" key="6">
    <source>
        <dbReference type="EMBL" id="MFD2661812.1"/>
    </source>
</evidence>
<evidence type="ECO:0000256" key="1">
    <source>
        <dbReference type="ARBA" id="ARBA00006382"/>
    </source>
</evidence>
<dbReference type="SUPFAM" id="SSF53223">
    <property type="entry name" value="Aminoacid dehydrogenase-like, N-terminal domain"/>
    <property type="match status" value="1"/>
</dbReference>
<evidence type="ECO:0000256" key="3">
    <source>
        <dbReference type="ARBA" id="ARBA00023027"/>
    </source>
</evidence>
<proteinExistence type="inferred from homology"/>
<evidence type="ECO:0000256" key="2">
    <source>
        <dbReference type="ARBA" id="ARBA00023002"/>
    </source>
</evidence>
<keyword evidence="7" id="KW-1185">Reference proteome</keyword>
<sequence>MDIFEAMAGADYEQVVFCRDEASGLKAIIAIHDTTLGPALGGCRMWNYPSEEEALVDVLRLAKGMTYKSAAAGLNLGGGKAVIIGDPASDKSEALLRAFGRFVQGLNGRYITAEDVGTTVADMDTIQMETDFVAGTSSEHGSSGDPSPYTALGVFHGIRAAAQERFGSPDLSGRTVAVQGIGSVGYALCGLLHEAGAKLIVSDIRDDALMRAHEQFGASVAASSAVYDADCDVFAPCAFGAILNDETIPRLRCAVVAGSANNQLKEPRHGDMLESRGILYAPDYVVNAGGVINISVELEGYSAARARHKVEQIYPILLRLFGIARKENIPTYAAADRLAEQRISAIRRSTGFYVGSERRPRNKS</sequence>
<evidence type="ECO:0000313" key="7">
    <source>
        <dbReference type="Proteomes" id="UP001597493"/>
    </source>
</evidence>
<dbReference type="PIRSF" id="PIRSF000188">
    <property type="entry name" value="Phe_leu_dh"/>
    <property type="match status" value="1"/>
</dbReference>
<dbReference type="RefSeq" id="WP_379275129.1">
    <property type="nucleotide sequence ID" value="NZ_JBHUGT010000012.1"/>
</dbReference>
<dbReference type="Pfam" id="PF02812">
    <property type="entry name" value="ELFV_dehydrog_N"/>
    <property type="match status" value="1"/>
</dbReference>
<dbReference type="InterPro" id="IPR046346">
    <property type="entry name" value="Aminoacid_DH-like_N_sf"/>
</dbReference>
<dbReference type="CDD" id="cd01075">
    <property type="entry name" value="NAD_bind_Leu_Phe_Val_DH"/>
    <property type="match status" value="1"/>
</dbReference>
<comment type="similarity">
    <text evidence="1 4">Belongs to the Glu/Leu/Phe/Val dehydrogenases family.</text>
</comment>
<feature type="domain" description="Glutamate/phenylalanine/leucine/valine/L-tryptophan dehydrogenase C-terminal" evidence="5">
    <location>
        <begin position="144"/>
        <end position="351"/>
    </location>
</feature>
<dbReference type="Gene3D" id="3.40.50.720">
    <property type="entry name" value="NAD(P)-binding Rossmann-like Domain"/>
    <property type="match status" value="1"/>
</dbReference>
<dbReference type="PRINTS" id="PR00082">
    <property type="entry name" value="GLFDHDRGNASE"/>
</dbReference>
<dbReference type="InterPro" id="IPR006097">
    <property type="entry name" value="Glu/Leu/Phe/Val/Trp_DH_dimer"/>
</dbReference>
<dbReference type="InterPro" id="IPR006095">
    <property type="entry name" value="Glu/Leu/Phe/Val/Trp_DH"/>
</dbReference>
<dbReference type="InterPro" id="IPR006096">
    <property type="entry name" value="Glu/Leu/Phe/Val/Trp_DH_C"/>
</dbReference>
<dbReference type="PANTHER" id="PTHR42722:SF1">
    <property type="entry name" value="VALINE DEHYDROGENASE"/>
    <property type="match status" value="1"/>
</dbReference>
<dbReference type="InterPro" id="IPR033524">
    <property type="entry name" value="Glu/Leu/Phe/Val_DH_AS"/>
</dbReference>
<dbReference type="EMBL" id="JBHUMY010000016">
    <property type="protein sequence ID" value="MFD2661812.1"/>
    <property type="molecule type" value="Genomic_DNA"/>
</dbReference>
<organism evidence="6 7">
    <name type="scientific">Paenibacillus thailandensis</name>
    <dbReference type="NCBI Taxonomy" id="393250"/>
    <lineage>
        <taxon>Bacteria</taxon>
        <taxon>Bacillati</taxon>
        <taxon>Bacillota</taxon>
        <taxon>Bacilli</taxon>
        <taxon>Bacillales</taxon>
        <taxon>Paenibacillaceae</taxon>
        <taxon>Paenibacillus</taxon>
    </lineage>
</organism>
<dbReference type="PROSITE" id="PS00074">
    <property type="entry name" value="GLFV_DEHYDROGENASE"/>
    <property type="match status" value="1"/>
</dbReference>
<evidence type="ECO:0000256" key="4">
    <source>
        <dbReference type="RuleBase" id="RU004417"/>
    </source>
</evidence>
<name>A0ABW5QZG5_9BACL</name>
<reference evidence="7" key="1">
    <citation type="journal article" date="2019" name="Int. J. Syst. Evol. Microbiol.">
        <title>The Global Catalogue of Microorganisms (GCM) 10K type strain sequencing project: providing services to taxonomists for standard genome sequencing and annotation.</title>
        <authorList>
            <consortium name="The Broad Institute Genomics Platform"/>
            <consortium name="The Broad Institute Genome Sequencing Center for Infectious Disease"/>
            <person name="Wu L."/>
            <person name="Ma J."/>
        </authorList>
    </citation>
    <scope>NUCLEOTIDE SEQUENCE [LARGE SCALE GENOMIC DNA]</scope>
    <source>
        <strain evidence="7">TISTR 1827</strain>
    </source>
</reference>
<evidence type="ECO:0000259" key="5">
    <source>
        <dbReference type="SMART" id="SM00839"/>
    </source>
</evidence>
<dbReference type="Proteomes" id="UP001597493">
    <property type="component" value="Unassembled WGS sequence"/>
</dbReference>
<dbReference type="Gene3D" id="3.40.50.10860">
    <property type="entry name" value="Leucine Dehydrogenase, chain A, domain 1"/>
    <property type="match status" value="1"/>
</dbReference>